<keyword evidence="3" id="KW-0677">Repeat</keyword>
<dbReference type="Proteomes" id="UP000274822">
    <property type="component" value="Unassembled WGS sequence"/>
</dbReference>
<dbReference type="GO" id="GO:0005871">
    <property type="term" value="C:kinesin complex"/>
    <property type="evidence" value="ECO:0007669"/>
    <property type="project" value="InterPro"/>
</dbReference>
<evidence type="ECO:0000256" key="1">
    <source>
        <dbReference type="ARBA" id="ARBA00004496"/>
    </source>
</evidence>
<protein>
    <recommendedName>
        <fullName evidence="7">Tetratricopeptide repeat-domain-containing protein</fullName>
    </recommendedName>
</protein>
<dbReference type="GO" id="GO:0019894">
    <property type="term" value="F:kinesin binding"/>
    <property type="evidence" value="ECO:0007669"/>
    <property type="project" value="TreeGrafter"/>
</dbReference>
<dbReference type="AlphaFoldDB" id="A0A433PWE8"/>
<keyword evidence="6" id="KW-1185">Reference proteome</keyword>
<dbReference type="InterPro" id="IPR002151">
    <property type="entry name" value="Kinesin_light"/>
</dbReference>
<evidence type="ECO:0000256" key="4">
    <source>
        <dbReference type="ARBA" id="ARBA00022803"/>
    </source>
</evidence>
<dbReference type="Pfam" id="PF13424">
    <property type="entry name" value="TPR_12"/>
    <property type="match status" value="1"/>
</dbReference>
<dbReference type="GO" id="GO:0007018">
    <property type="term" value="P:microtubule-based movement"/>
    <property type="evidence" value="ECO:0007669"/>
    <property type="project" value="TreeGrafter"/>
</dbReference>
<dbReference type="EMBL" id="RBNJ01020364">
    <property type="protein sequence ID" value="RUS21893.1"/>
    <property type="molecule type" value="Genomic_DNA"/>
</dbReference>
<evidence type="ECO:0000256" key="3">
    <source>
        <dbReference type="ARBA" id="ARBA00022737"/>
    </source>
</evidence>
<name>A0A433PWE8_9FUNG</name>
<dbReference type="PANTHER" id="PTHR45783:SF3">
    <property type="entry name" value="KINESIN LIGHT CHAIN"/>
    <property type="match status" value="1"/>
</dbReference>
<sequence length="89" mass="10171">MTVSISGDEVPENRTSLNNLALLYASQGEYDKVELLYEWALAISEKVLGSEHPDTTSSLNNRAELYDRLGEYDKRSRCSKGRWRSVRKC</sequence>
<comment type="subcellular location">
    <subcellularLocation>
        <location evidence="1">Cytoplasm</location>
    </subcellularLocation>
</comment>
<dbReference type="GO" id="GO:0005737">
    <property type="term" value="C:cytoplasm"/>
    <property type="evidence" value="ECO:0007669"/>
    <property type="project" value="UniProtKB-SubCell"/>
</dbReference>
<proteinExistence type="predicted"/>
<dbReference type="Gene3D" id="1.25.40.10">
    <property type="entry name" value="Tetratricopeptide repeat domain"/>
    <property type="match status" value="1"/>
</dbReference>
<dbReference type="PANTHER" id="PTHR45783">
    <property type="entry name" value="KINESIN LIGHT CHAIN"/>
    <property type="match status" value="1"/>
</dbReference>
<dbReference type="InterPro" id="IPR011990">
    <property type="entry name" value="TPR-like_helical_dom_sf"/>
</dbReference>
<evidence type="ECO:0008006" key="7">
    <source>
        <dbReference type="Google" id="ProtNLM"/>
    </source>
</evidence>
<keyword evidence="2" id="KW-0963">Cytoplasm</keyword>
<reference evidence="5 6" key="1">
    <citation type="journal article" date="2018" name="New Phytol.">
        <title>Phylogenomics of Endogonaceae and evolution of mycorrhizas within Mucoromycota.</title>
        <authorList>
            <person name="Chang Y."/>
            <person name="Desiro A."/>
            <person name="Na H."/>
            <person name="Sandor L."/>
            <person name="Lipzen A."/>
            <person name="Clum A."/>
            <person name="Barry K."/>
            <person name="Grigoriev I.V."/>
            <person name="Martin F.M."/>
            <person name="Stajich J.E."/>
            <person name="Smith M.E."/>
            <person name="Bonito G."/>
            <person name="Spatafora J.W."/>
        </authorList>
    </citation>
    <scope>NUCLEOTIDE SEQUENCE [LARGE SCALE GENOMIC DNA]</scope>
    <source>
        <strain evidence="5 6">AD002</strain>
    </source>
</reference>
<keyword evidence="4" id="KW-0802">TPR repeat</keyword>
<accession>A0A433PWE8</accession>
<evidence type="ECO:0000256" key="2">
    <source>
        <dbReference type="ARBA" id="ARBA00022490"/>
    </source>
</evidence>
<evidence type="ECO:0000313" key="6">
    <source>
        <dbReference type="Proteomes" id="UP000274822"/>
    </source>
</evidence>
<gene>
    <name evidence="5" type="ORF">BC938DRAFT_475330</name>
</gene>
<dbReference type="SUPFAM" id="SSF48452">
    <property type="entry name" value="TPR-like"/>
    <property type="match status" value="1"/>
</dbReference>
<organism evidence="5 6">
    <name type="scientific">Jimgerdemannia flammicorona</name>
    <dbReference type="NCBI Taxonomy" id="994334"/>
    <lineage>
        <taxon>Eukaryota</taxon>
        <taxon>Fungi</taxon>
        <taxon>Fungi incertae sedis</taxon>
        <taxon>Mucoromycota</taxon>
        <taxon>Mucoromycotina</taxon>
        <taxon>Endogonomycetes</taxon>
        <taxon>Endogonales</taxon>
        <taxon>Endogonaceae</taxon>
        <taxon>Jimgerdemannia</taxon>
    </lineage>
</organism>
<evidence type="ECO:0000313" key="5">
    <source>
        <dbReference type="EMBL" id="RUS21893.1"/>
    </source>
</evidence>
<comment type="caution">
    <text evidence="5">The sequence shown here is derived from an EMBL/GenBank/DDBJ whole genome shotgun (WGS) entry which is preliminary data.</text>
</comment>